<gene>
    <name evidence="1" type="ORF">FOE78_23010</name>
</gene>
<evidence type="ECO:0000313" key="2">
    <source>
        <dbReference type="Proteomes" id="UP000319263"/>
    </source>
</evidence>
<proteinExistence type="predicted"/>
<protein>
    <recommendedName>
        <fullName evidence="3">HTH tetR-type domain-containing protein</fullName>
    </recommendedName>
</protein>
<dbReference type="AlphaFoldDB" id="A0A516Q4L4"/>
<dbReference type="KEGG" id="mik:FOE78_23010"/>
<accession>A0A516Q4L4</accession>
<dbReference type="EMBL" id="CP041692">
    <property type="protein sequence ID" value="QDP98390.1"/>
    <property type="molecule type" value="Genomic_DNA"/>
</dbReference>
<dbReference type="Proteomes" id="UP000319263">
    <property type="component" value="Chromosome"/>
</dbReference>
<keyword evidence="2" id="KW-1185">Reference proteome</keyword>
<reference evidence="1 2" key="1">
    <citation type="submission" date="2019-07" db="EMBL/GenBank/DDBJ databases">
        <title>Microlunatus dokdonensis sp. nov. isolated from the rhizospheric soil of the wild plant Elymus tsukushiensis.</title>
        <authorList>
            <person name="Ghim S.-Y."/>
            <person name="Hwang Y.-J."/>
            <person name="Son J.-S."/>
            <person name="Shin J.-H."/>
        </authorList>
    </citation>
    <scope>NUCLEOTIDE SEQUENCE [LARGE SCALE GENOMIC DNA]</scope>
    <source>
        <strain evidence="1 2">KUDC0627</strain>
    </source>
</reference>
<dbReference type="RefSeq" id="WP_143988329.1">
    <property type="nucleotide sequence ID" value="NZ_CP041692.1"/>
</dbReference>
<organism evidence="1 2">
    <name type="scientific">Microlunatus elymi</name>
    <dbReference type="NCBI Taxonomy" id="2596828"/>
    <lineage>
        <taxon>Bacteria</taxon>
        <taxon>Bacillati</taxon>
        <taxon>Actinomycetota</taxon>
        <taxon>Actinomycetes</taxon>
        <taxon>Propionibacteriales</taxon>
        <taxon>Propionibacteriaceae</taxon>
        <taxon>Microlunatus</taxon>
    </lineage>
</organism>
<evidence type="ECO:0000313" key="1">
    <source>
        <dbReference type="EMBL" id="QDP98390.1"/>
    </source>
</evidence>
<dbReference type="Gene3D" id="1.10.357.10">
    <property type="entry name" value="Tetracycline Repressor, domain 2"/>
    <property type="match status" value="1"/>
</dbReference>
<name>A0A516Q4L4_9ACTN</name>
<evidence type="ECO:0008006" key="3">
    <source>
        <dbReference type="Google" id="ProtNLM"/>
    </source>
</evidence>
<dbReference type="OrthoDB" id="9796019at2"/>
<sequence>MARVAGQDLSRLNFEDAIRDADVSRTAAYRCWPQRDAFLADVAVELAEQAIPAVPTRNELATRQLRTLIGERADRLATADGRADVLDEIVRITAADDFDLDRAETARWRTYLILVMSVQTMPDGALHDRVATAVRDVDDRLTGRLAGNYRRLVEFFGFRSRVAFPVLARIGAAFMRGLIIGDLARDGRRRAERDELPAVAFAGLVAANTEPADRSDWSATKINTKLAELEVADFFGAD</sequence>